<gene>
    <name evidence="1" type="ORF">LCGC14_0931680</name>
</gene>
<accession>A0A0F9NMX3</accession>
<organism evidence="1">
    <name type="scientific">marine sediment metagenome</name>
    <dbReference type="NCBI Taxonomy" id="412755"/>
    <lineage>
        <taxon>unclassified sequences</taxon>
        <taxon>metagenomes</taxon>
        <taxon>ecological metagenomes</taxon>
    </lineage>
</organism>
<evidence type="ECO:0000313" key="1">
    <source>
        <dbReference type="EMBL" id="KKN20820.1"/>
    </source>
</evidence>
<reference evidence="1" key="1">
    <citation type="journal article" date="2015" name="Nature">
        <title>Complex archaea that bridge the gap between prokaryotes and eukaryotes.</title>
        <authorList>
            <person name="Spang A."/>
            <person name="Saw J.H."/>
            <person name="Jorgensen S.L."/>
            <person name="Zaremba-Niedzwiedzka K."/>
            <person name="Martijn J."/>
            <person name="Lind A.E."/>
            <person name="van Eijk R."/>
            <person name="Schleper C."/>
            <person name="Guy L."/>
            <person name="Ettema T.J."/>
        </authorList>
    </citation>
    <scope>NUCLEOTIDE SEQUENCE</scope>
</reference>
<name>A0A0F9NMX3_9ZZZZ</name>
<protein>
    <submittedName>
        <fullName evidence="1">Uncharacterized protein</fullName>
    </submittedName>
</protein>
<sequence>MSKKRKIRKRRGHPVGLLIGLTDDSAVFWRIFSESIKPDIIIKRGRKRKNQDDKQVYHFHEAIVDNLRPIIKEGIKSILIASPPKKDYSKEFLYHINKHHLWLLKKGKYTAVFTEIIGLAKTIKNVNYLVRQDFFKEAVEETSNQEGLLLLEDLDKLINKPSDYSKILYTVKEIEKEIDKKWKSYEIKPSYYTYSRIS</sequence>
<dbReference type="EMBL" id="LAZR01003205">
    <property type="protein sequence ID" value="KKN20820.1"/>
    <property type="molecule type" value="Genomic_DNA"/>
</dbReference>
<proteinExistence type="predicted"/>
<dbReference type="AlphaFoldDB" id="A0A0F9NMX3"/>
<comment type="caution">
    <text evidence="1">The sequence shown here is derived from an EMBL/GenBank/DDBJ whole genome shotgun (WGS) entry which is preliminary data.</text>
</comment>